<evidence type="ECO:0000256" key="1">
    <source>
        <dbReference type="SAM" id="MobiDB-lite"/>
    </source>
</evidence>
<keyword evidence="2" id="KW-0732">Signal</keyword>
<dbReference type="AlphaFoldDB" id="A0A914QGW1"/>
<accession>A0A914QGW1</accession>
<dbReference type="Proteomes" id="UP000887578">
    <property type="component" value="Unplaced"/>
</dbReference>
<proteinExistence type="predicted"/>
<sequence>MRGRDVQNAAQYMFVHVLLLEMIEVATGKDLEKTKAKFVKLIEIIQTKEAAKALKETKGKQKGKQQKKAGKGLKV</sequence>
<dbReference type="WBParaSite" id="PDA_v2.g26514.t1">
    <property type="protein sequence ID" value="PDA_v2.g26514.t1"/>
    <property type="gene ID" value="PDA_v2.g26514"/>
</dbReference>
<evidence type="ECO:0000313" key="3">
    <source>
        <dbReference type="Proteomes" id="UP000887578"/>
    </source>
</evidence>
<feature type="signal peptide" evidence="2">
    <location>
        <begin position="1"/>
        <end position="28"/>
    </location>
</feature>
<reference evidence="4" key="1">
    <citation type="submission" date="2022-11" db="UniProtKB">
        <authorList>
            <consortium name="WormBaseParasite"/>
        </authorList>
    </citation>
    <scope>IDENTIFICATION</scope>
</reference>
<name>A0A914QGW1_9BILA</name>
<evidence type="ECO:0000313" key="4">
    <source>
        <dbReference type="WBParaSite" id="PDA_v2.g26514.t1"/>
    </source>
</evidence>
<feature type="chain" id="PRO_5036813314" evidence="2">
    <location>
        <begin position="29"/>
        <end position="75"/>
    </location>
</feature>
<feature type="compositionally biased region" description="Basic residues" evidence="1">
    <location>
        <begin position="60"/>
        <end position="75"/>
    </location>
</feature>
<feature type="region of interest" description="Disordered" evidence="1">
    <location>
        <begin position="55"/>
        <end position="75"/>
    </location>
</feature>
<keyword evidence="3" id="KW-1185">Reference proteome</keyword>
<organism evidence="3 4">
    <name type="scientific">Panagrolaimus davidi</name>
    <dbReference type="NCBI Taxonomy" id="227884"/>
    <lineage>
        <taxon>Eukaryota</taxon>
        <taxon>Metazoa</taxon>
        <taxon>Ecdysozoa</taxon>
        <taxon>Nematoda</taxon>
        <taxon>Chromadorea</taxon>
        <taxon>Rhabditida</taxon>
        <taxon>Tylenchina</taxon>
        <taxon>Panagrolaimomorpha</taxon>
        <taxon>Panagrolaimoidea</taxon>
        <taxon>Panagrolaimidae</taxon>
        <taxon>Panagrolaimus</taxon>
    </lineage>
</organism>
<protein>
    <submittedName>
        <fullName evidence="4">Uncharacterized protein</fullName>
    </submittedName>
</protein>
<evidence type="ECO:0000256" key="2">
    <source>
        <dbReference type="SAM" id="SignalP"/>
    </source>
</evidence>